<dbReference type="HOGENOM" id="CLU_1741908_0_0_1"/>
<keyword evidence="3" id="KW-1185">Reference proteome</keyword>
<dbReference type="Gene3D" id="3.30.1180.20">
    <property type="entry name" value="Dihydroxyacetone kinase, domain 2"/>
    <property type="match status" value="1"/>
</dbReference>
<feature type="domain" description="DhaK" evidence="1">
    <location>
        <begin position="1"/>
        <end position="150"/>
    </location>
</feature>
<dbReference type="Proteomes" id="UP000054248">
    <property type="component" value="Unassembled WGS sequence"/>
</dbReference>
<organism evidence="2 3">
    <name type="scientific">Tulasnella calospora MUT 4182</name>
    <dbReference type="NCBI Taxonomy" id="1051891"/>
    <lineage>
        <taxon>Eukaryota</taxon>
        <taxon>Fungi</taxon>
        <taxon>Dikarya</taxon>
        <taxon>Basidiomycota</taxon>
        <taxon>Agaricomycotina</taxon>
        <taxon>Agaricomycetes</taxon>
        <taxon>Cantharellales</taxon>
        <taxon>Tulasnellaceae</taxon>
        <taxon>Tulasnella</taxon>
    </lineage>
</organism>
<dbReference type="EMBL" id="KN823270">
    <property type="protein sequence ID" value="KIO18676.1"/>
    <property type="molecule type" value="Genomic_DNA"/>
</dbReference>
<dbReference type="Pfam" id="PF02733">
    <property type="entry name" value="Dak1"/>
    <property type="match status" value="1"/>
</dbReference>
<dbReference type="SUPFAM" id="SSF82549">
    <property type="entry name" value="DAK1/DegV-like"/>
    <property type="match status" value="1"/>
</dbReference>
<dbReference type="PROSITE" id="PS51481">
    <property type="entry name" value="DHAK"/>
    <property type="match status" value="1"/>
</dbReference>
<proteinExistence type="predicted"/>
<gene>
    <name evidence="2" type="ORF">M407DRAFT_31687</name>
</gene>
<dbReference type="PANTHER" id="PTHR28629">
    <property type="entry name" value="TRIOKINASE/FMN CYCLASE"/>
    <property type="match status" value="1"/>
</dbReference>
<reference evidence="3" key="2">
    <citation type="submission" date="2015-01" db="EMBL/GenBank/DDBJ databases">
        <title>Evolutionary Origins and Diversification of the Mycorrhizal Mutualists.</title>
        <authorList>
            <consortium name="DOE Joint Genome Institute"/>
            <consortium name="Mycorrhizal Genomics Consortium"/>
            <person name="Kohler A."/>
            <person name="Kuo A."/>
            <person name="Nagy L.G."/>
            <person name="Floudas D."/>
            <person name="Copeland A."/>
            <person name="Barry K.W."/>
            <person name="Cichocki N."/>
            <person name="Veneault-Fourrey C."/>
            <person name="LaButti K."/>
            <person name="Lindquist E.A."/>
            <person name="Lipzen A."/>
            <person name="Lundell T."/>
            <person name="Morin E."/>
            <person name="Murat C."/>
            <person name="Riley R."/>
            <person name="Ohm R."/>
            <person name="Sun H."/>
            <person name="Tunlid A."/>
            <person name="Henrissat B."/>
            <person name="Grigoriev I.V."/>
            <person name="Hibbett D.S."/>
            <person name="Martin F."/>
        </authorList>
    </citation>
    <scope>NUCLEOTIDE SEQUENCE [LARGE SCALE GENOMIC DNA]</scope>
    <source>
        <strain evidence="3">MUT 4182</strain>
    </source>
</reference>
<dbReference type="GO" id="GO:0019563">
    <property type="term" value="P:glycerol catabolic process"/>
    <property type="evidence" value="ECO:0007669"/>
    <property type="project" value="TreeGrafter"/>
</dbReference>
<dbReference type="InterPro" id="IPR050861">
    <property type="entry name" value="Dihydroxyacetone_Kinase"/>
</dbReference>
<accession>A0A0C3Q591</accession>
<protein>
    <recommendedName>
        <fullName evidence="1">DhaK domain-containing protein</fullName>
    </recommendedName>
</protein>
<dbReference type="GO" id="GO:0005829">
    <property type="term" value="C:cytosol"/>
    <property type="evidence" value="ECO:0007669"/>
    <property type="project" value="TreeGrafter"/>
</dbReference>
<sequence length="150" mass="15473">MLSVAVCGNIFASPNAAQIRRAIELVGNPKGTLIVVKNYIGDALNFGLASEQYKAAGGKGGVRVLIVGDDVAVGQTQGGIGTILVYKITAALSRSGPSLDDVEATAKQVAENIRTIGVGLEHCHVPGTEEAESHLGVDEIELGMGIHNEP</sequence>
<dbReference type="AlphaFoldDB" id="A0A0C3Q591"/>
<dbReference type="Gene3D" id="3.40.50.10440">
    <property type="entry name" value="Dihydroxyacetone kinase, domain 1"/>
    <property type="match status" value="1"/>
</dbReference>
<dbReference type="OrthoDB" id="1724672at2759"/>
<evidence type="ECO:0000313" key="3">
    <source>
        <dbReference type="Proteomes" id="UP000054248"/>
    </source>
</evidence>
<dbReference type="GO" id="GO:0004371">
    <property type="term" value="F:glycerone kinase activity"/>
    <property type="evidence" value="ECO:0007669"/>
    <property type="project" value="InterPro"/>
</dbReference>
<dbReference type="InterPro" id="IPR004006">
    <property type="entry name" value="DhaK_dom"/>
</dbReference>
<name>A0A0C3Q591_9AGAM</name>
<dbReference type="STRING" id="1051891.A0A0C3Q591"/>
<dbReference type="PANTHER" id="PTHR28629:SF14">
    <property type="entry name" value="DIHYDROXYACETONE KINASE 1"/>
    <property type="match status" value="1"/>
</dbReference>
<reference evidence="2 3" key="1">
    <citation type="submission" date="2014-04" db="EMBL/GenBank/DDBJ databases">
        <authorList>
            <consortium name="DOE Joint Genome Institute"/>
            <person name="Kuo A."/>
            <person name="Girlanda M."/>
            <person name="Perotto S."/>
            <person name="Kohler A."/>
            <person name="Nagy L.G."/>
            <person name="Floudas D."/>
            <person name="Copeland A."/>
            <person name="Barry K.W."/>
            <person name="Cichocki N."/>
            <person name="Veneault-Fourrey C."/>
            <person name="LaButti K."/>
            <person name="Lindquist E.A."/>
            <person name="Lipzen A."/>
            <person name="Lundell T."/>
            <person name="Morin E."/>
            <person name="Murat C."/>
            <person name="Sun H."/>
            <person name="Tunlid A."/>
            <person name="Henrissat B."/>
            <person name="Grigoriev I.V."/>
            <person name="Hibbett D.S."/>
            <person name="Martin F."/>
            <person name="Nordberg H.P."/>
            <person name="Cantor M.N."/>
            <person name="Hua S.X."/>
        </authorList>
    </citation>
    <scope>NUCLEOTIDE SEQUENCE [LARGE SCALE GENOMIC DNA]</scope>
    <source>
        <strain evidence="2 3">MUT 4182</strain>
    </source>
</reference>
<evidence type="ECO:0000259" key="1">
    <source>
        <dbReference type="PROSITE" id="PS51481"/>
    </source>
</evidence>
<evidence type="ECO:0000313" key="2">
    <source>
        <dbReference type="EMBL" id="KIO18676.1"/>
    </source>
</evidence>